<dbReference type="KEGG" id="bsd:BLASA_0470"/>
<organism evidence="2 3">
    <name type="scientific">Blastococcus saxobsidens (strain DD2)</name>
    <dbReference type="NCBI Taxonomy" id="1146883"/>
    <lineage>
        <taxon>Bacteria</taxon>
        <taxon>Bacillati</taxon>
        <taxon>Actinomycetota</taxon>
        <taxon>Actinomycetes</taxon>
        <taxon>Geodermatophilales</taxon>
        <taxon>Geodermatophilaceae</taxon>
        <taxon>Blastococcus</taxon>
    </lineage>
</organism>
<feature type="region of interest" description="Disordered" evidence="1">
    <location>
        <begin position="60"/>
        <end position="79"/>
    </location>
</feature>
<keyword evidence="3" id="KW-1185">Reference proteome</keyword>
<name>H6RNX0_BLASD</name>
<sequence>MGDPEPYPALQALPPSTGTFSQRVGDLPTEAQILAHGFDFHPDWWETRIGNPAWTTFFHDLPPATRGGDTGGSPAGICSPGSARPAAGMVGGAAGRVLRVGYRRSALAGAAPGAGLHPSRSAAVSAHRGPARRGR</sequence>
<evidence type="ECO:0000256" key="1">
    <source>
        <dbReference type="SAM" id="MobiDB-lite"/>
    </source>
</evidence>
<dbReference type="STRING" id="1146883.BLASA_0470"/>
<evidence type="ECO:0000313" key="2">
    <source>
        <dbReference type="EMBL" id="CCG01432.1"/>
    </source>
</evidence>
<dbReference type="HOGENOM" id="CLU_1881714_0_0_11"/>
<evidence type="ECO:0000313" key="3">
    <source>
        <dbReference type="Proteomes" id="UP000007517"/>
    </source>
</evidence>
<accession>H6RNX0</accession>
<protein>
    <submittedName>
        <fullName evidence="2">Uncharacterized protein</fullName>
    </submittedName>
</protein>
<dbReference type="AlphaFoldDB" id="H6RNX0"/>
<reference evidence="3" key="2">
    <citation type="submission" date="2012-02" db="EMBL/GenBank/DDBJ databases">
        <title>Complete genome sequence of Blastococcus saxobsidens strain DD2.</title>
        <authorList>
            <person name="Genoscope."/>
        </authorList>
    </citation>
    <scope>NUCLEOTIDE SEQUENCE [LARGE SCALE GENOMIC DNA]</scope>
    <source>
        <strain evidence="3">DD2</strain>
    </source>
</reference>
<dbReference type="EMBL" id="FO117623">
    <property type="protein sequence ID" value="CCG01432.1"/>
    <property type="molecule type" value="Genomic_DNA"/>
</dbReference>
<feature type="region of interest" description="Disordered" evidence="1">
    <location>
        <begin position="109"/>
        <end position="135"/>
    </location>
</feature>
<proteinExistence type="predicted"/>
<reference evidence="2 3" key="1">
    <citation type="journal article" date="2012" name="J. Bacteriol.">
        <title>Genome Sequence of Blastococcus saxobsidens DD2, a Stone-Inhabiting Bacterium.</title>
        <authorList>
            <person name="Chouaia B."/>
            <person name="Crotti E."/>
            <person name="Brusetti L."/>
            <person name="Daffonchio D."/>
            <person name="Essoussi I."/>
            <person name="Nouioui I."/>
            <person name="Sbissi I."/>
            <person name="Ghodhbane-Gtari F."/>
            <person name="Gtari M."/>
            <person name="Vacherie B."/>
            <person name="Barbe V."/>
            <person name="Medigue C."/>
            <person name="Gury J."/>
            <person name="Pujic P."/>
            <person name="Normand P."/>
        </authorList>
    </citation>
    <scope>NUCLEOTIDE SEQUENCE [LARGE SCALE GENOMIC DNA]</scope>
    <source>
        <strain evidence="2 3">DD2</strain>
    </source>
</reference>
<dbReference type="Proteomes" id="UP000007517">
    <property type="component" value="Chromosome"/>
</dbReference>
<gene>
    <name evidence="2" type="ordered locus">BLASA_0470</name>
</gene>